<name>A0ABM1Q744_CAMSA</name>
<accession>A0ABM1Q744</accession>
<evidence type="ECO:0000256" key="1">
    <source>
        <dbReference type="SAM" id="Phobius"/>
    </source>
</evidence>
<organism evidence="2 3">
    <name type="scientific">Camelina sativa</name>
    <name type="common">False flax</name>
    <name type="synonym">Myagrum sativum</name>
    <dbReference type="NCBI Taxonomy" id="90675"/>
    <lineage>
        <taxon>Eukaryota</taxon>
        <taxon>Viridiplantae</taxon>
        <taxon>Streptophyta</taxon>
        <taxon>Embryophyta</taxon>
        <taxon>Tracheophyta</taxon>
        <taxon>Spermatophyta</taxon>
        <taxon>Magnoliopsida</taxon>
        <taxon>eudicotyledons</taxon>
        <taxon>Gunneridae</taxon>
        <taxon>Pentapetalae</taxon>
        <taxon>rosids</taxon>
        <taxon>malvids</taxon>
        <taxon>Brassicales</taxon>
        <taxon>Brassicaceae</taxon>
        <taxon>Camelineae</taxon>
        <taxon>Camelina</taxon>
    </lineage>
</organism>
<keyword evidence="2" id="KW-1185">Reference proteome</keyword>
<feature type="transmembrane region" description="Helical" evidence="1">
    <location>
        <begin position="48"/>
        <end position="71"/>
    </location>
</feature>
<dbReference type="RefSeq" id="XP_019082582.1">
    <property type="nucleotide sequence ID" value="XM_019227037.1"/>
</dbReference>
<evidence type="ECO:0000313" key="2">
    <source>
        <dbReference type="Proteomes" id="UP000694864"/>
    </source>
</evidence>
<sequence length="225" mass="26096">MHRIAFFDFQLLIVADRDYHSHVICPIATMDFQGLCPSIPNQTSLTPFLIWIIYQFVEISMIVLIYPPYIYCGPYLMMLIRWNHDVFLYRKFVSGVFTHCRCNFRVSTGECPLTQWNGGSTWVFDPGIDGGINLLDEIKIGDRIRFLWMLTMSDDGDAFSLPWLEYFISSSDYMGCGVYGSKFMVATFIEDDDDTRVMGRKKAANDCDRDVSSFPWSKFFTSMQK</sequence>
<proteinExistence type="predicted"/>
<reference evidence="2" key="1">
    <citation type="journal article" date="2014" name="Nat. Commun.">
        <title>The emerging biofuel crop Camelina sativa retains a highly undifferentiated hexaploid genome structure.</title>
        <authorList>
            <person name="Kagale S."/>
            <person name="Koh C."/>
            <person name="Nixon J."/>
            <person name="Bollina V."/>
            <person name="Clarke W.E."/>
            <person name="Tuteja R."/>
            <person name="Spillane C."/>
            <person name="Robinson S.J."/>
            <person name="Links M.G."/>
            <person name="Clarke C."/>
            <person name="Higgins E.E."/>
            <person name="Huebert T."/>
            <person name="Sharpe A.G."/>
            <person name="Parkin I.A."/>
        </authorList>
    </citation>
    <scope>NUCLEOTIDE SEQUENCE [LARGE SCALE GENOMIC DNA]</scope>
    <source>
        <strain evidence="2">cv. DH55</strain>
    </source>
</reference>
<protein>
    <submittedName>
        <fullName evidence="3">Uncharacterized protein LOC104704468</fullName>
    </submittedName>
</protein>
<reference evidence="3" key="2">
    <citation type="submission" date="2025-08" db="UniProtKB">
        <authorList>
            <consortium name="RefSeq"/>
        </authorList>
    </citation>
    <scope>IDENTIFICATION</scope>
    <source>
        <tissue evidence="3">Leaf</tissue>
    </source>
</reference>
<dbReference type="GeneID" id="104704468"/>
<dbReference type="Proteomes" id="UP000694864">
    <property type="component" value="Chromosome 7"/>
</dbReference>
<keyword evidence="1" id="KW-0472">Membrane</keyword>
<keyword evidence="1" id="KW-0812">Transmembrane</keyword>
<keyword evidence="1" id="KW-1133">Transmembrane helix</keyword>
<gene>
    <name evidence="3" type="primary">LOC104704468</name>
</gene>
<evidence type="ECO:0000313" key="3">
    <source>
        <dbReference type="RefSeq" id="XP_019082582.1"/>
    </source>
</evidence>